<name>A0A101LX14_PICGL</name>
<evidence type="ECO:0000313" key="1">
    <source>
        <dbReference type="EMBL" id="KUM46939.1"/>
    </source>
</evidence>
<reference evidence="1" key="1">
    <citation type="journal article" date="2015" name="Genome Biol. Evol.">
        <title>Organellar Genomes of White Spruce (Picea glauca): Assembly and Annotation.</title>
        <authorList>
            <person name="Jackman S.D."/>
            <person name="Warren R.L."/>
            <person name="Gibb E.A."/>
            <person name="Vandervalk B.P."/>
            <person name="Mohamadi H."/>
            <person name="Chu J."/>
            <person name="Raymond A."/>
            <person name="Pleasance S."/>
            <person name="Coope R."/>
            <person name="Wildung M.R."/>
            <person name="Ritland C.E."/>
            <person name="Bousquet J."/>
            <person name="Jones S.J."/>
            <person name="Bohlmann J."/>
            <person name="Birol I."/>
        </authorList>
    </citation>
    <scope>NUCLEOTIDE SEQUENCE [LARGE SCALE GENOMIC DNA]</scope>
    <source>
        <tissue evidence="1">Flushing bud</tissue>
    </source>
</reference>
<protein>
    <submittedName>
        <fullName evidence="1">Uncharacterized protein</fullName>
    </submittedName>
</protein>
<gene>
    <name evidence="1" type="ORF">ABT39_MTgene6394</name>
</gene>
<sequence length="37" mass="4570">MLLMHLFLLMMLVLVPLLMVLLKDLELVLRLFTRWWD</sequence>
<comment type="caution">
    <text evidence="1">The sequence shown here is derived from an EMBL/GenBank/DDBJ whole genome shotgun (WGS) entry which is preliminary data.</text>
</comment>
<organism evidence="1">
    <name type="scientific">Picea glauca</name>
    <name type="common">White spruce</name>
    <name type="synonym">Pinus glauca</name>
    <dbReference type="NCBI Taxonomy" id="3330"/>
    <lineage>
        <taxon>Eukaryota</taxon>
        <taxon>Viridiplantae</taxon>
        <taxon>Streptophyta</taxon>
        <taxon>Embryophyta</taxon>
        <taxon>Tracheophyta</taxon>
        <taxon>Spermatophyta</taxon>
        <taxon>Pinopsida</taxon>
        <taxon>Pinidae</taxon>
        <taxon>Conifers I</taxon>
        <taxon>Pinales</taxon>
        <taxon>Pinaceae</taxon>
        <taxon>Picea</taxon>
    </lineage>
</organism>
<accession>A0A101LX14</accession>
<dbReference type="AlphaFoldDB" id="A0A101LX14"/>
<geneLocation type="mitochondrion" evidence="1"/>
<keyword evidence="1" id="KW-0496">Mitochondrion</keyword>
<proteinExistence type="predicted"/>
<dbReference type="EMBL" id="LKAM01000009">
    <property type="protein sequence ID" value="KUM46939.1"/>
    <property type="molecule type" value="Genomic_DNA"/>
</dbReference>